<dbReference type="SUPFAM" id="SSF47473">
    <property type="entry name" value="EF-hand"/>
    <property type="match status" value="1"/>
</dbReference>
<proteinExistence type="predicted"/>
<keyword evidence="3" id="KW-1185">Reference proteome</keyword>
<dbReference type="SMART" id="SM00054">
    <property type="entry name" value="EFh"/>
    <property type="match status" value="3"/>
</dbReference>
<evidence type="ECO:0000259" key="1">
    <source>
        <dbReference type="PROSITE" id="PS50222"/>
    </source>
</evidence>
<dbReference type="RefSeq" id="WP_344417751.1">
    <property type="nucleotide sequence ID" value="NZ_BAAANN010000010.1"/>
</dbReference>
<dbReference type="InterPro" id="IPR011992">
    <property type="entry name" value="EF-hand-dom_pair"/>
</dbReference>
<dbReference type="Gene3D" id="1.10.238.10">
    <property type="entry name" value="EF-hand"/>
    <property type="match status" value="1"/>
</dbReference>
<evidence type="ECO:0000313" key="2">
    <source>
        <dbReference type="EMBL" id="GAA1956878.1"/>
    </source>
</evidence>
<dbReference type="InterPro" id="IPR018247">
    <property type="entry name" value="EF_Hand_1_Ca_BS"/>
</dbReference>
<sequence>MVDGLGALGKGVSAAGDVAKDAKDAVDTTTGGLLKRKHARFFEVLDADRNGSITEDDLTALGRKMAEATGHGEDSARARELSSTLREIWAEYDRSLVDGRERLSRDDVVRILIDYGERRPDRLITFIGQLSNILFAMSDQDGDGKIDKEESVRLTPMVWSVTKAEAETAWSKIDVLNRGYLDYPQYLTAVTEFMTSVNPVAPGNWIFGRF</sequence>
<dbReference type="Pfam" id="PF13202">
    <property type="entry name" value="EF-hand_5"/>
    <property type="match status" value="2"/>
</dbReference>
<name>A0ABN2QRI5_9PSEU</name>
<accession>A0ABN2QRI5</accession>
<feature type="domain" description="EF-hand" evidence="1">
    <location>
        <begin position="33"/>
        <end position="68"/>
    </location>
</feature>
<gene>
    <name evidence="2" type="ORF">GCM10009754_28600</name>
</gene>
<organism evidence="2 3">
    <name type="scientific">Amycolatopsis minnesotensis</name>
    <dbReference type="NCBI Taxonomy" id="337894"/>
    <lineage>
        <taxon>Bacteria</taxon>
        <taxon>Bacillati</taxon>
        <taxon>Actinomycetota</taxon>
        <taxon>Actinomycetes</taxon>
        <taxon>Pseudonocardiales</taxon>
        <taxon>Pseudonocardiaceae</taxon>
        <taxon>Amycolatopsis</taxon>
    </lineage>
</organism>
<dbReference type="InterPro" id="IPR002048">
    <property type="entry name" value="EF_hand_dom"/>
</dbReference>
<dbReference type="Proteomes" id="UP001501116">
    <property type="component" value="Unassembled WGS sequence"/>
</dbReference>
<dbReference type="PROSITE" id="PS50222">
    <property type="entry name" value="EF_HAND_2"/>
    <property type="match status" value="1"/>
</dbReference>
<dbReference type="EMBL" id="BAAANN010000010">
    <property type="protein sequence ID" value="GAA1956878.1"/>
    <property type="molecule type" value="Genomic_DNA"/>
</dbReference>
<comment type="caution">
    <text evidence="2">The sequence shown here is derived from an EMBL/GenBank/DDBJ whole genome shotgun (WGS) entry which is preliminary data.</text>
</comment>
<protein>
    <recommendedName>
        <fullName evidence="1">EF-hand domain-containing protein</fullName>
    </recommendedName>
</protein>
<reference evidence="2 3" key="1">
    <citation type="journal article" date="2019" name="Int. J. Syst. Evol. Microbiol.">
        <title>The Global Catalogue of Microorganisms (GCM) 10K type strain sequencing project: providing services to taxonomists for standard genome sequencing and annotation.</title>
        <authorList>
            <consortium name="The Broad Institute Genomics Platform"/>
            <consortium name="The Broad Institute Genome Sequencing Center for Infectious Disease"/>
            <person name="Wu L."/>
            <person name="Ma J."/>
        </authorList>
    </citation>
    <scope>NUCLEOTIDE SEQUENCE [LARGE SCALE GENOMIC DNA]</scope>
    <source>
        <strain evidence="2 3">JCM 14545</strain>
    </source>
</reference>
<evidence type="ECO:0000313" key="3">
    <source>
        <dbReference type="Proteomes" id="UP001501116"/>
    </source>
</evidence>
<dbReference type="PROSITE" id="PS00018">
    <property type="entry name" value="EF_HAND_1"/>
    <property type="match status" value="1"/>
</dbReference>